<sequence length="163" mass="16795">MAVCIVYHSETGNTRAVAERLAAVVGGDLVEVKDLAHYSKVGMYLKGSPRAMRGERAAIEPAAIDVSGYDTVVVGTPVWARSPTPAVNAAIEALTGIEGKAAVVFCTSGGVPGKTLERISEMLAGQGADLRGAVAFTARDAKSGEGIDVLVDLVRRSQKAAAV</sequence>
<dbReference type="PANTHER" id="PTHR39201:SF1">
    <property type="entry name" value="FLAVODOXIN-LIKE DOMAIN-CONTAINING PROTEIN"/>
    <property type="match status" value="1"/>
</dbReference>
<dbReference type="RefSeq" id="WP_317063707.1">
    <property type="nucleotide sequence ID" value="NZ_WBKO01000001.1"/>
</dbReference>
<dbReference type="PANTHER" id="PTHR39201">
    <property type="entry name" value="EXPORTED PROTEIN-RELATED"/>
    <property type="match status" value="1"/>
</dbReference>
<name>A0ABU3WZG0_9EURY</name>
<dbReference type="PROSITE" id="PS00201">
    <property type="entry name" value="FLAVODOXIN"/>
    <property type="match status" value="1"/>
</dbReference>
<evidence type="ECO:0000259" key="1">
    <source>
        <dbReference type="PROSITE" id="PS50902"/>
    </source>
</evidence>
<comment type="caution">
    <text evidence="2">The sequence shown here is derived from an EMBL/GenBank/DDBJ whole genome shotgun (WGS) entry which is preliminary data.</text>
</comment>
<dbReference type="PROSITE" id="PS50902">
    <property type="entry name" value="FLAVODOXIN_LIKE"/>
    <property type="match status" value="1"/>
</dbReference>
<proteinExistence type="predicted"/>
<dbReference type="InterPro" id="IPR001226">
    <property type="entry name" value="Flavodoxin_CS"/>
</dbReference>
<evidence type="ECO:0000313" key="3">
    <source>
        <dbReference type="Proteomes" id="UP001281203"/>
    </source>
</evidence>
<dbReference type="InterPro" id="IPR029039">
    <property type="entry name" value="Flavoprotein-like_sf"/>
</dbReference>
<protein>
    <submittedName>
        <fullName evidence="2">ArsR family transcriptional regulator</fullName>
    </submittedName>
</protein>
<dbReference type="EMBL" id="WBKO01000001">
    <property type="protein sequence ID" value="MDV2480737.1"/>
    <property type="molecule type" value="Genomic_DNA"/>
</dbReference>
<accession>A0ABU3WZG0</accession>
<feature type="domain" description="Flavodoxin-like" evidence="1">
    <location>
        <begin position="3"/>
        <end position="158"/>
    </location>
</feature>
<dbReference type="Pfam" id="PF12682">
    <property type="entry name" value="Flavodoxin_4"/>
    <property type="match status" value="1"/>
</dbReference>
<dbReference type="Gene3D" id="3.40.50.360">
    <property type="match status" value="1"/>
</dbReference>
<evidence type="ECO:0000313" key="2">
    <source>
        <dbReference type="EMBL" id="MDV2480737.1"/>
    </source>
</evidence>
<reference evidence="2 3" key="1">
    <citation type="submission" date="2019-10" db="EMBL/GenBank/DDBJ databases">
        <title>Isolation and characterization of Methanoculleus sp. Wushi-C6 from a hot spring well.</title>
        <authorList>
            <person name="Chen S.-C."/>
            <person name="Lan Z.-H."/>
            <person name="You Y.-T."/>
            <person name="Lai M.-C."/>
        </authorList>
    </citation>
    <scope>NUCLEOTIDE SEQUENCE [LARGE SCALE GENOMIC DNA]</scope>
    <source>
        <strain evidence="2 3">Wushi-C6</strain>
    </source>
</reference>
<dbReference type="InterPro" id="IPR008254">
    <property type="entry name" value="Flavodoxin/NO_synth"/>
</dbReference>
<dbReference type="Proteomes" id="UP001281203">
    <property type="component" value="Unassembled WGS sequence"/>
</dbReference>
<keyword evidence="3" id="KW-1185">Reference proteome</keyword>
<organism evidence="2 3">
    <name type="scientific">Methanoculleus caldifontis</name>
    <dbReference type="NCBI Taxonomy" id="2651577"/>
    <lineage>
        <taxon>Archaea</taxon>
        <taxon>Methanobacteriati</taxon>
        <taxon>Methanobacteriota</taxon>
        <taxon>Stenosarchaea group</taxon>
        <taxon>Methanomicrobia</taxon>
        <taxon>Methanomicrobiales</taxon>
        <taxon>Methanomicrobiaceae</taxon>
        <taxon>Methanoculleus</taxon>
    </lineage>
</organism>
<dbReference type="SUPFAM" id="SSF52218">
    <property type="entry name" value="Flavoproteins"/>
    <property type="match status" value="1"/>
</dbReference>
<gene>
    <name evidence="2" type="ORF">F8E02_01695</name>
</gene>